<reference evidence="2" key="1">
    <citation type="submission" date="2024-06" db="EMBL/GenBank/DDBJ databases">
        <title>Multi-omics analyses provide insights into the biosynthesis of the anticancer antibiotic pleurotin in Hohenbuehelia grisea.</title>
        <authorList>
            <person name="Weaver J.A."/>
            <person name="Alberti F."/>
        </authorList>
    </citation>
    <scope>NUCLEOTIDE SEQUENCE [LARGE SCALE GENOMIC DNA]</scope>
    <source>
        <strain evidence="2">T-177</strain>
    </source>
</reference>
<dbReference type="Proteomes" id="UP001556367">
    <property type="component" value="Unassembled WGS sequence"/>
</dbReference>
<evidence type="ECO:0000313" key="1">
    <source>
        <dbReference type="EMBL" id="KAL0947813.1"/>
    </source>
</evidence>
<proteinExistence type="predicted"/>
<comment type="caution">
    <text evidence="1">The sequence shown here is derived from an EMBL/GenBank/DDBJ whole genome shotgun (WGS) entry which is preliminary data.</text>
</comment>
<evidence type="ECO:0000313" key="2">
    <source>
        <dbReference type="Proteomes" id="UP001556367"/>
    </source>
</evidence>
<name>A0ABR3IX10_9AGAR</name>
<sequence>MSDQVAQNVYYADGNFMLRATRGSDQDMFTMAQRSSGEGQELPLLNMSDDAGELEEFLQVLYEPERMIPTERYSEDFARAMLVPLRLADKYDSPLIIERIVGQIRIDYPETFEAYFLRDQELGLHGRSAPSPVPYIALVRAGALEHQLHRSLALMLYDASCLGPLGHAPGLDSTTYDGAIVGRYALFSRFASIVKIELNCQGDEQREVCDHQDIWIDLISDALLKPCLFVFLTNQACQIQWTHASFGRHLCASCAYSIVEHLKSLRATLFAKLPDFFL</sequence>
<organism evidence="1 2">
    <name type="scientific">Hohenbuehelia grisea</name>
    <dbReference type="NCBI Taxonomy" id="104357"/>
    <lineage>
        <taxon>Eukaryota</taxon>
        <taxon>Fungi</taxon>
        <taxon>Dikarya</taxon>
        <taxon>Basidiomycota</taxon>
        <taxon>Agaricomycotina</taxon>
        <taxon>Agaricomycetes</taxon>
        <taxon>Agaricomycetidae</taxon>
        <taxon>Agaricales</taxon>
        <taxon>Pleurotineae</taxon>
        <taxon>Pleurotaceae</taxon>
        <taxon>Hohenbuehelia</taxon>
    </lineage>
</organism>
<protein>
    <submittedName>
        <fullName evidence="1">Uncharacterized protein</fullName>
    </submittedName>
</protein>
<gene>
    <name evidence="1" type="ORF">HGRIS_013884</name>
</gene>
<dbReference type="EMBL" id="JASNQZ010000015">
    <property type="protein sequence ID" value="KAL0947813.1"/>
    <property type="molecule type" value="Genomic_DNA"/>
</dbReference>
<accession>A0ABR3IX10</accession>
<keyword evidence="2" id="KW-1185">Reference proteome</keyword>